<organism evidence="1 2">
    <name type="scientific">Rhizophagus irregularis</name>
    <dbReference type="NCBI Taxonomy" id="588596"/>
    <lineage>
        <taxon>Eukaryota</taxon>
        <taxon>Fungi</taxon>
        <taxon>Fungi incertae sedis</taxon>
        <taxon>Mucoromycota</taxon>
        <taxon>Glomeromycotina</taxon>
        <taxon>Glomeromycetes</taxon>
        <taxon>Glomerales</taxon>
        <taxon>Glomeraceae</taxon>
        <taxon>Rhizophagus</taxon>
    </lineage>
</organism>
<evidence type="ECO:0000313" key="1">
    <source>
        <dbReference type="EMBL" id="PKC07160.1"/>
    </source>
</evidence>
<name>A0A2N0PJZ3_9GLOM</name>
<dbReference type="Proteomes" id="UP000232722">
    <property type="component" value="Unassembled WGS sequence"/>
</dbReference>
<comment type="caution">
    <text evidence="1">The sequence shown here is derived from an EMBL/GenBank/DDBJ whole genome shotgun (WGS) entry which is preliminary data.</text>
</comment>
<sequence>MHLETTMIISTESPQQLQFGISSSKDGLLAIHNAEKVHASDGISCTNKNPLNIRFSESALKEGSGGGVKLEAGDVELLKDRVDVEREKSNRSRDISKYRSNRPYDTSHWTRLEMGSYTKCHDGKDNKAFDIRIPEFSYGVILAGFSEVTA</sequence>
<evidence type="ECO:0000313" key="2">
    <source>
        <dbReference type="Proteomes" id="UP000232722"/>
    </source>
</evidence>
<protein>
    <submittedName>
        <fullName evidence="1">Uncharacterized protein</fullName>
    </submittedName>
</protein>
<dbReference type="VEuPathDB" id="FungiDB:RhiirA1_449038"/>
<accession>A0A2N0PJZ3</accession>
<gene>
    <name evidence="1" type="ORF">RhiirA5_418579</name>
</gene>
<dbReference type="VEuPathDB" id="FungiDB:FUN_014475"/>
<dbReference type="EMBL" id="LLXJ01000671">
    <property type="protein sequence ID" value="PKC07160.1"/>
    <property type="molecule type" value="Genomic_DNA"/>
</dbReference>
<dbReference type="AlphaFoldDB" id="A0A2N0PJZ3"/>
<proteinExistence type="predicted"/>
<reference evidence="1 2" key="1">
    <citation type="submission" date="2016-04" db="EMBL/GenBank/DDBJ databases">
        <title>Genome analyses suggest a sexual origin of heterokaryosis in a supposedly ancient asexual fungus.</title>
        <authorList>
            <person name="Ropars J."/>
            <person name="Sedzielewska K."/>
            <person name="Noel J."/>
            <person name="Charron P."/>
            <person name="Farinelli L."/>
            <person name="Marton T."/>
            <person name="Kruger M."/>
            <person name="Pelin A."/>
            <person name="Brachmann A."/>
            <person name="Corradi N."/>
        </authorList>
    </citation>
    <scope>NUCLEOTIDE SEQUENCE [LARGE SCALE GENOMIC DNA]</scope>
    <source>
        <strain evidence="1 2">A5</strain>
    </source>
</reference>
<reference evidence="1 2" key="2">
    <citation type="submission" date="2017-09" db="EMBL/GenBank/DDBJ databases">
        <title>Extensive intraspecific genome diversity in a model arbuscular mycorrhizal fungus.</title>
        <authorList>
            <person name="Chen E.C."/>
            <person name="Morin E."/>
            <person name="Beaudet D."/>
            <person name="Noel J."/>
            <person name="Ndikumana S."/>
            <person name="Charron P."/>
            <person name="St-Onge C."/>
            <person name="Giorgi J."/>
            <person name="Grigoriev I.V."/>
            <person name="Roux C."/>
            <person name="Martin F.M."/>
            <person name="Corradi N."/>
        </authorList>
    </citation>
    <scope>NUCLEOTIDE SEQUENCE [LARGE SCALE GENOMIC DNA]</scope>
    <source>
        <strain evidence="1 2">A5</strain>
    </source>
</reference>